<comment type="subunit">
    <text evidence="2">The complex is composed of two ATP-binding proteins (CysA), two transmembrane proteins (CysT and CysW) and a solute-binding protein (CysP).</text>
</comment>
<evidence type="ECO:0000256" key="4">
    <source>
        <dbReference type="ARBA" id="ARBA00022692"/>
    </source>
</evidence>
<dbReference type="InterPro" id="IPR035906">
    <property type="entry name" value="MetI-like_sf"/>
</dbReference>
<keyword evidence="8" id="KW-0764">Sulfate transport</keyword>
<sequence>MDSALNLREQRPRVPWAVVAVGILAAVYIFAPIVALGLRVPWEQLPETLRAPATQDLLRITLSSAALATILSTILGTCLALWLQQLQRAAHAVRLVVYLPLALPPVVGGLALTALVGRRGLLGPLLELAQIRVAFAFAGVVVAHIFVTVPFVVVAVDSALRQLDHEVVASARGVGMRPGEILRHITAPAIAPAVLTGAALACARSFGEFGTTITFAGSMPGLTRTMSSGIYLEREVSADTAYALSAILIALAVLLLAAAGLPSLLHRHRAAAARTLSPMNTDALRALTAPSVTPPKVSLSAGPHDVTFRGGAITAVVGPNGAGKTTLMRFLSGRLLGATVSAQRVVMLTQNPGLPPTATVRQALTMVTKDEARTEELLDHAGLENLHHVRELSGGQAAQVALLRALAARPEVLVLDEPFAAMDVESAARWRHLLSVAAPDRTTVLVTHNLHDISALATDILVMEGGSITAKGTARDLLAQPPNEFVAQLAGLNLLKGTVTDGTFTSGEIVLPAPHVDEGAAWAAFPPTALTADRGGDLSLRAVAAVGGGDILADAGPHRLRVSAVAGDPAPGATVRCHLDHGAVSVYTRI</sequence>
<dbReference type="GO" id="GO:0005886">
    <property type="term" value="C:plasma membrane"/>
    <property type="evidence" value="ECO:0007669"/>
    <property type="project" value="UniProtKB-SubCell"/>
</dbReference>
<protein>
    <submittedName>
        <fullName evidence="14">ABC-type sulfate transport system, permease component</fullName>
    </submittedName>
</protein>
<keyword evidence="5" id="KW-0547">Nucleotide-binding</keyword>
<evidence type="ECO:0000256" key="2">
    <source>
        <dbReference type="ARBA" id="ARBA00011779"/>
    </source>
</evidence>
<dbReference type="GO" id="GO:0015419">
    <property type="term" value="F:ABC-type sulfate transporter activity"/>
    <property type="evidence" value="ECO:0007669"/>
    <property type="project" value="InterPro"/>
</dbReference>
<dbReference type="Proteomes" id="UP000031890">
    <property type="component" value="Chromosome"/>
</dbReference>
<dbReference type="SMART" id="SM00382">
    <property type="entry name" value="AAA"/>
    <property type="match status" value="1"/>
</dbReference>
<dbReference type="RefSeq" id="WP_042530440.1">
    <property type="nucleotide sequence ID" value="NZ_CP010827.1"/>
</dbReference>
<proteinExistence type="inferred from homology"/>
<dbReference type="STRING" id="161899.CSING_05750"/>
<feature type="transmembrane region" description="Helical" evidence="11">
    <location>
        <begin position="16"/>
        <end position="40"/>
    </location>
</feature>
<dbReference type="SUPFAM" id="SSF161098">
    <property type="entry name" value="MetI-like"/>
    <property type="match status" value="1"/>
</dbReference>
<dbReference type="PANTHER" id="PTHR30406:SF8">
    <property type="entry name" value="SULFATE TRANSPORT SYSTEM PERMEASE PROTEIN CYST"/>
    <property type="match status" value="1"/>
</dbReference>
<comment type="similarity">
    <text evidence="11">Belongs to the binding-protein-dependent transport system permease family.</text>
</comment>
<evidence type="ECO:0000313" key="15">
    <source>
        <dbReference type="Proteomes" id="UP000031890"/>
    </source>
</evidence>
<evidence type="ECO:0000256" key="5">
    <source>
        <dbReference type="ARBA" id="ARBA00022741"/>
    </source>
</evidence>
<comment type="function">
    <text evidence="10">Part of the ABC transporter complex CysAWTP (TC 3.A.1.6.1) involved in sulfate/thiosulfate import. Probably responsible for the translocation of the substrate across the membrane.</text>
</comment>
<dbReference type="PROSITE" id="PS50893">
    <property type="entry name" value="ABC_TRANSPORTER_2"/>
    <property type="match status" value="1"/>
</dbReference>
<dbReference type="Gene3D" id="3.40.50.300">
    <property type="entry name" value="P-loop containing nucleotide triphosphate hydrolases"/>
    <property type="match status" value="1"/>
</dbReference>
<evidence type="ECO:0000256" key="8">
    <source>
        <dbReference type="ARBA" id="ARBA00023032"/>
    </source>
</evidence>
<evidence type="ECO:0000256" key="9">
    <source>
        <dbReference type="ARBA" id="ARBA00023136"/>
    </source>
</evidence>
<evidence type="ECO:0000256" key="3">
    <source>
        <dbReference type="ARBA" id="ARBA00022448"/>
    </source>
</evidence>
<keyword evidence="6" id="KW-0067">ATP-binding</keyword>
<dbReference type="CDD" id="cd06261">
    <property type="entry name" value="TM_PBP2"/>
    <property type="match status" value="1"/>
</dbReference>
<dbReference type="Pfam" id="PF00528">
    <property type="entry name" value="BPD_transp_1"/>
    <property type="match status" value="1"/>
</dbReference>
<keyword evidence="7 11" id="KW-1133">Transmembrane helix</keyword>
<feature type="transmembrane region" description="Helical" evidence="11">
    <location>
        <begin position="60"/>
        <end position="83"/>
    </location>
</feature>
<dbReference type="KEGG" id="csx:CSING_05750"/>
<dbReference type="PANTHER" id="PTHR30406">
    <property type="entry name" value="SULFATE TRANSPORT SYSTEM PERMEASE PROTEIN"/>
    <property type="match status" value="1"/>
</dbReference>
<keyword evidence="3 11" id="KW-0813">Transport</keyword>
<evidence type="ECO:0000259" key="12">
    <source>
        <dbReference type="PROSITE" id="PS50893"/>
    </source>
</evidence>
<comment type="subcellular location">
    <subcellularLocation>
        <location evidence="11">Cell membrane</location>
        <topology evidence="11">Multi-pass membrane protein</topology>
    </subcellularLocation>
    <subcellularLocation>
        <location evidence="1">Membrane</location>
        <topology evidence="1">Multi-pass membrane protein</topology>
    </subcellularLocation>
</comment>
<evidence type="ECO:0000256" key="10">
    <source>
        <dbReference type="ARBA" id="ARBA00025323"/>
    </source>
</evidence>
<evidence type="ECO:0000256" key="11">
    <source>
        <dbReference type="RuleBase" id="RU363032"/>
    </source>
</evidence>
<feature type="transmembrane region" description="Helical" evidence="11">
    <location>
        <begin position="135"/>
        <end position="160"/>
    </location>
</feature>
<evidence type="ECO:0000256" key="7">
    <source>
        <dbReference type="ARBA" id="ARBA00022989"/>
    </source>
</evidence>
<keyword evidence="9 11" id="KW-0472">Membrane</keyword>
<dbReference type="InterPro" id="IPR027417">
    <property type="entry name" value="P-loop_NTPase"/>
</dbReference>
<organism evidence="14 15">
    <name type="scientific">Corynebacterium singulare</name>
    <dbReference type="NCBI Taxonomy" id="161899"/>
    <lineage>
        <taxon>Bacteria</taxon>
        <taxon>Bacillati</taxon>
        <taxon>Actinomycetota</taxon>
        <taxon>Actinomycetes</taxon>
        <taxon>Mycobacteriales</taxon>
        <taxon>Corynebacteriaceae</taxon>
        <taxon>Corynebacterium</taxon>
    </lineage>
</organism>
<dbReference type="EMBL" id="CP010827">
    <property type="protein sequence ID" value="AJI78685.1"/>
    <property type="molecule type" value="Genomic_DNA"/>
</dbReference>
<dbReference type="SUPFAM" id="SSF52540">
    <property type="entry name" value="P-loop containing nucleoside triphosphate hydrolases"/>
    <property type="match status" value="1"/>
</dbReference>
<reference evidence="14 15" key="1">
    <citation type="journal article" date="2015" name="Genome Announc.">
        <title>Complete Genome Sequence and Annotation of Corynebacterium singulare DSM 44357, Isolated from a Human Semen Specimen.</title>
        <authorList>
            <person name="Merten M."/>
            <person name="Brinkrolf K."/>
            <person name="Albersmeier A."/>
            <person name="Kutter Y."/>
            <person name="Ruckert C."/>
            <person name="Tauch A."/>
        </authorList>
    </citation>
    <scope>NUCLEOTIDE SEQUENCE [LARGE SCALE GENOMIC DNA]</scope>
    <source>
        <strain evidence="14">IBS B52218</strain>
    </source>
</reference>
<dbReference type="Pfam" id="PF00005">
    <property type="entry name" value="ABC_tran"/>
    <property type="match status" value="1"/>
</dbReference>
<feature type="transmembrane region" description="Helical" evidence="11">
    <location>
        <begin position="95"/>
        <end position="115"/>
    </location>
</feature>
<evidence type="ECO:0000256" key="1">
    <source>
        <dbReference type="ARBA" id="ARBA00004141"/>
    </source>
</evidence>
<evidence type="ECO:0000256" key="6">
    <source>
        <dbReference type="ARBA" id="ARBA00022840"/>
    </source>
</evidence>
<dbReference type="HOGENOM" id="CLU_016047_17_0_11"/>
<feature type="domain" description="ABC transporter" evidence="12">
    <location>
        <begin position="284"/>
        <end position="490"/>
    </location>
</feature>
<dbReference type="InterPro" id="IPR005667">
    <property type="entry name" value="Sulph_transpt2"/>
</dbReference>
<dbReference type="InterPro" id="IPR003439">
    <property type="entry name" value="ABC_transporter-like_ATP-bd"/>
</dbReference>
<name>A0A0B6F2M0_9CORY</name>
<keyword evidence="4 11" id="KW-0812">Transmembrane</keyword>
<evidence type="ECO:0000313" key="14">
    <source>
        <dbReference type="EMBL" id="AJI78685.1"/>
    </source>
</evidence>
<gene>
    <name evidence="14" type="primary">molB</name>
    <name evidence="14" type="ORF">CSING_05750</name>
</gene>
<dbReference type="Gene3D" id="1.10.3720.10">
    <property type="entry name" value="MetI-like"/>
    <property type="match status" value="1"/>
</dbReference>
<dbReference type="GO" id="GO:0016887">
    <property type="term" value="F:ATP hydrolysis activity"/>
    <property type="evidence" value="ECO:0007669"/>
    <property type="project" value="InterPro"/>
</dbReference>
<feature type="domain" description="ABC transmembrane type-1" evidence="13">
    <location>
        <begin position="58"/>
        <end position="257"/>
    </location>
</feature>
<dbReference type="PROSITE" id="PS50928">
    <property type="entry name" value="ABC_TM1"/>
    <property type="match status" value="1"/>
</dbReference>
<accession>A0A0B6F2M0</accession>
<evidence type="ECO:0000259" key="13">
    <source>
        <dbReference type="PROSITE" id="PS50928"/>
    </source>
</evidence>
<dbReference type="InterPro" id="IPR000515">
    <property type="entry name" value="MetI-like"/>
</dbReference>
<dbReference type="AlphaFoldDB" id="A0A0B6F2M0"/>
<dbReference type="OrthoDB" id="9774448at2"/>
<dbReference type="InterPro" id="IPR003593">
    <property type="entry name" value="AAA+_ATPase"/>
</dbReference>
<dbReference type="GO" id="GO:0005524">
    <property type="term" value="F:ATP binding"/>
    <property type="evidence" value="ECO:0007669"/>
    <property type="project" value="UniProtKB-KW"/>
</dbReference>
<feature type="transmembrane region" description="Helical" evidence="11">
    <location>
        <begin position="241"/>
        <end position="265"/>
    </location>
</feature>